<dbReference type="Pfam" id="PF01418">
    <property type="entry name" value="HTH_6"/>
    <property type="match status" value="1"/>
</dbReference>
<feature type="coiled-coil region" evidence="4">
    <location>
        <begin position="98"/>
        <end position="125"/>
    </location>
</feature>
<dbReference type="CDD" id="cd05013">
    <property type="entry name" value="SIS_RpiR"/>
    <property type="match status" value="1"/>
</dbReference>
<keyword evidence="2" id="KW-0238">DNA-binding</keyword>
<dbReference type="SUPFAM" id="SSF46689">
    <property type="entry name" value="Homeodomain-like"/>
    <property type="match status" value="1"/>
</dbReference>
<evidence type="ECO:0000256" key="2">
    <source>
        <dbReference type="ARBA" id="ARBA00023125"/>
    </source>
</evidence>
<evidence type="ECO:0000313" key="8">
    <source>
        <dbReference type="Proteomes" id="UP000032737"/>
    </source>
</evidence>
<keyword evidence="4" id="KW-0175">Coiled coil</keyword>
<name>U4KR38_9MOLU</name>
<evidence type="ECO:0000256" key="4">
    <source>
        <dbReference type="SAM" id="Coils"/>
    </source>
</evidence>
<dbReference type="KEGG" id="abra:BN85303770"/>
<gene>
    <name evidence="7" type="ORF">BN85303770</name>
</gene>
<sequence length="281" mass="31735">MSVMLNMLKYKEDLSMAEKVVLDYLIEHKEDLEDFGIEKIAEAAYTSPASVVRMCKKLGYKGFKDFKIDFILANAKVEIPEGSEYSDVILTKKFNTGKTAIENNIRVLEDTLKLYNEEVVEEAAQVIMNSRKILIFGKGSSYIVCKDLEMKLRRINKFAIAQGESHEQLIDASFINQRDVIIFISNSGKTKEIISAALLAKENKAKIIAITKLGTSILADLADICIYTSSLESEFRSAAMTSRISQLAVVDALFSHCAYVDIDRSVKTLEMTYQTFKRFKR</sequence>
<organism evidence="7 8">
    <name type="scientific">Acholeplasma brassicae</name>
    <dbReference type="NCBI Taxonomy" id="61635"/>
    <lineage>
        <taxon>Bacteria</taxon>
        <taxon>Bacillati</taxon>
        <taxon>Mycoplasmatota</taxon>
        <taxon>Mollicutes</taxon>
        <taxon>Acholeplasmatales</taxon>
        <taxon>Acholeplasmataceae</taxon>
        <taxon>Acholeplasma</taxon>
    </lineage>
</organism>
<feature type="domain" description="HTH rpiR-type" evidence="5">
    <location>
        <begin position="1"/>
        <end position="77"/>
    </location>
</feature>
<evidence type="ECO:0000256" key="1">
    <source>
        <dbReference type="ARBA" id="ARBA00023015"/>
    </source>
</evidence>
<proteinExistence type="predicted"/>
<evidence type="ECO:0000259" key="5">
    <source>
        <dbReference type="PROSITE" id="PS51071"/>
    </source>
</evidence>
<dbReference type="Gene3D" id="3.40.50.10490">
    <property type="entry name" value="Glucose-6-phosphate isomerase like protein, domain 1"/>
    <property type="match status" value="1"/>
</dbReference>
<dbReference type="SUPFAM" id="SSF53697">
    <property type="entry name" value="SIS domain"/>
    <property type="match status" value="1"/>
</dbReference>
<keyword evidence="1" id="KW-0805">Transcription regulation</keyword>
<dbReference type="GO" id="GO:0003700">
    <property type="term" value="F:DNA-binding transcription factor activity"/>
    <property type="evidence" value="ECO:0007669"/>
    <property type="project" value="InterPro"/>
</dbReference>
<dbReference type="InterPro" id="IPR035472">
    <property type="entry name" value="RpiR-like_SIS"/>
</dbReference>
<dbReference type="InterPro" id="IPR001347">
    <property type="entry name" value="SIS_dom"/>
</dbReference>
<dbReference type="EMBL" id="FO681348">
    <property type="protein sequence ID" value="CCV65398.1"/>
    <property type="molecule type" value="Genomic_DNA"/>
</dbReference>
<dbReference type="Pfam" id="PF01380">
    <property type="entry name" value="SIS"/>
    <property type="match status" value="1"/>
</dbReference>
<dbReference type="Proteomes" id="UP000032737">
    <property type="component" value="Chromosome"/>
</dbReference>
<dbReference type="HOGENOM" id="CLU_055769_0_0_14"/>
<dbReference type="GO" id="GO:1901135">
    <property type="term" value="P:carbohydrate derivative metabolic process"/>
    <property type="evidence" value="ECO:0007669"/>
    <property type="project" value="InterPro"/>
</dbReference>
<dbReference type="InterPro" id="IPR047640">
    <property type="entry name" value="RpiR-like"/>
</dbReference>
<dbReference type="PROSITE" id="PS51464">
    <property type="entry name" value="SIS"/>
    <property type="match status" value="1"/>
</dbReference>
<protein>
    <submittedName>
        <fullName evidence="7">Transcriptional regulator, RpiR family</fullName>
    </submittedName>
</protein>
<keyword evidence="3" id="KW-0804">Transcription</keyword>
<dbReference type="OrthoDB" id="3684496at2"/>
<dbReference type="AlphaFoldDB" id="U4KR38"/>
<dbReference type="GO" id="GO:0003677">
    <property type="term" value="F:DNA binding"/>
    <property type="evidence" value="ECO:0007669"/>
    <property type="project" value="UniProtKB-KW"/>
</dbReference>
<dbReference type="GO" id="GO:0097367">
    <property type="term" value="F:carbohydrate derivative binding"/>
    <property type="evidence" value="ECO:0007669"/>
    <property type="project" value="InterPro"/>
</dbReference>
<feature type="domain" description="SIS" evidence="6">
    <location>
        <begin position="123"/>
        <end position="263"/>
    </location>
</feature>
<dbReference type="InterPro" id="IPR036388">
    <property type="entry name" value="WH-like_DNA-bd_sf"/>
</dbReference>
<evidence type="ECO:0000313" key="7">
    <source>
        <dbReference type="EMBL" id="CCV65398.1"/>
    </source>
</evidence>
<dbReference type="PANTHER" id="PTHR30514:SF1">
    <property type="entry name" value="HTH-TYPE TRANSCRIPTIONAL REGULATOR HEXR-RELATED"/>
    <property type="match status" value="1"/>
</dbReference>
<dbReference type="PANTHER" id="PTHR30514">
    <property type="entry name" value="GLUCOKINASE"/>
    <property type="match status" value="1"/>
</dbReference>
<dbReference type="InterPro" id="IPR009057">
    <property type="entry name" value="Homeodomain-like_sf"/>
</dbReference>
<evidence type="ECO:0000256" key="3">
    <source>
        <dbReference type="ARBA" id="ARBA00023163"/>
    </source>
</evidence>
<dbReference type="InterPro" id="IPR046348">
    <property type="entry name" value="SIS_dom_sf"/>
</dbReference>
<evidence type="ECO:0000259" key="6">
    <source>
        <dbReference type="PROSITE" id="PS51464"/>
    </source>
</evidence>
<dbReference type="InterPro" id="IPR000281">
    <property type="entry name" value="HTH_RpiR"/>
</dbReference>
<reference evidence="7 8" key="1">
    <citation type="journal article" date="2013" name="J. Mol. Microbiol. Biotechnol.">
        <title>Analysis of the Complete Genomes of Acholeplasma brassicae , A. palmae and A. laidlawii and Their Comparison to the Obligate Parasites from ' Candidatus Phytoplasma'.</title>
        <authorList>
            <person name="Kube M."/>
            <person name="Siewert C."/>
            <person name="Migdoll A.M."/>
            <person name="Duduk B."/>
            <person name="Holz S."/>
            <person name="Rabus R."/>
            <person name="Seemuller E."/>
            <person name="Mitrovic J."/>
            <person name="Muller I."/>
            <person name="Buttner C."/>
            <person name="Reinhardt R."/>
        </authorList>
    </citation>
    <scope>NUCLEOTIDE SEQUENCE [LARGE SCALE GENOMIC DNA]</scope>
    <source>
        <strain evidence="8">0502</strain>
    </source>
</reference>
<keyword evidence="8" id="KW-1185">Reference proteome</keyword>
<dbReference type="PROSITE" id="PS51071">
    <property type="entry name" value="HTH_RPIR"/>
    <property type="match status" value="1"/>
</dbReference>
<dbReference type="Gene3D" id="1.10.10.10">
    <property type="entry name" value="Winged helix-like DNA-binding domain superfamily/Winged helix DNA-binding domain"/>
    <property type="match status" value="1"/>
</dbReference>
<dbReference type="STRING" id="61635.BN85303770"/>
<dbReference type="RefSeq" id="WP_030004259.1">
    <property type="nucleotide sequence ID" value="NC_022549.1"/>
</dbReference>
<accession>U4KR38</accession>